<name>A0ABR1BQA0_NECAM</name>
<dbReference type="PROSITE" id="PS00211">
    <property type="entry name" value="ABC_TRANSPORTER_1"/>
    <property type="match status" value="1"/>
</dbReference>
<dbReference type="Pfam" id="PF00664">
    <property type="entry name" value="ABC_membrane"/>
    <property type="match status" value="1"/>
</dbReference>
<feature type="transmembrane region" description="Helical" evidence="7">
    <location>
        <begin position="286"/>
        <end position="303"/>
    </location>
</feature>
<sequence>MYSSLYMLVPSLDLLISSSLVTCYYPEQQSSVRYSIFTSGSDLIFFSLLRSLALLAVTNESPIIKKHSWVFSSIGLSSYVFTLTKVLCMAEDMAVLSSTAVVISLIWSLTATAVTSYLLYKFAISEKDLNSTKHKQIDEATEDKEHVSAYEQIIFILSYCKGEWLWYLAGFLLMFVHIPAEVLEPSAKGHVIECAVGKKGYYALLMALLCQFGTELLSNIFGGISSVCMERATSSVGRKMKCEVFKSLVNKDIAFFDANSSGELVSRLEDDCDVVSGAVSTNLTTFIQSFVLTFSSLAFVLFYSWRMTVLALMTFPTTFIMFEVYGNFYAQLSESTRTATAKVSQIATEVLSTMRTVRSFACERREIARFIDALDKSVLCERKRSLGSAGFSWTRSIAQNLTDAILLLYGGHLVLTDKMSSSVLVTYLLYLDQLYGNIYSLAWTMTEVMDCIVATRKMCIFIRNTSEHQKKGDEKPEISGAIEMTSINFAYPSRPSNQVLKDLNLEVESGKTIAFVGASGGGKSTIVSLIEQFYKPSNGSIRIDGTPIDNIEHEYYHEKVSVVSQEIVLYDRSIRENILYGCEWATEEEVITAAQMANAHEFITQLADGYETNCGEGGAQLSGGQKQRIGIARALVRKPAVLILDEATSALDAHSEGAIQESLKRISGKLTVLIIAHRLSTIKHADQIYVIDNGTIIQSGTHVELLKEINGQYFSLIEKQRSCTCTTDLK</sequence>
<evidence type="ECO:0000256" key="3">
    <source>
        <dbReference type="ARBA" id="ARBA00022741"/>
    </source>
</evidence>
<feature type="transmembrane region" description="Helical" evidence="7">
    <location>
        <begin position="100"/>
        <end position="120"/>
    </location>
</feature>
<dbReference type="InterPro" id="IPR011527">
    <property type="entry name" value="ABC1_TM_dom"/>
</dbReference>
<evidence type="ECO:0000256" key="1">
    <source>
        <dbReference type="ARBA" id="ARBA00004141"/>
    </source>
</evidence>
<dbReference type="CDD" id="cd18572">
    <property type="entry name" value="ABC_6TM_TAP"/>
    <property type="match status" value="1"/>
</dbReference>
<dbReference type="InterPro" id="IPR039421">
    <property type="entry name" value="Type_1_exporter"/>
</dbReference>
<evidence type="ECO:0000256" key="4">
    <source>
        <dbReference type="ARBA" id="ARBA00022840"/>
    </source>
</evidence>
<feature type="domain" description="ABC transmembrane type-1" evidence="9">
    <location>
        <begin position="168"/>
        <end position="450"/>
    </location>
</feature>
<dbReference type="SUPFAM" id="SSF52540">
    <property type="entry name" value="P-loop containing nucleoside triphosphate hydrolases"/>
    <property type="match status" value="1"/>
</dbReference>
<dbReference type="SUPFAM" id="SSF90123">
    <property type="entry name" value="ABC transporter transmembrane region"/>
    <property type="match status" value="1"/>
</dbReference>
<feature type="transmembrane region" description="Helical" evidence="7">
    <location>
        <begin position="201"/>
        <end position="221"/>
    </location>
</feature>
<keyword evidence="3" id="KW-0547">Nucleotide-binding</keyword>
<keyword evidence="11" id="KW-1185">Reference proteome</keyword>
<accession>A0ABR1BQA0</accession>
<dbReference type="Proteomes" id="UP001303046">
    <property type="component" value="Unassembled WGS sequence"/>
</dbReference>
<evidence type="ECO:0000313" key="11">
    <source>
        <dbReference type="Proteomes" id="UP001303046"/>
    </source>
</evidence>
<dbReference type="PANTHER" id="PTHR43394">
    <property type="entry name" value="ATP-DEPENDENT PERMEASE MDL1, MITOCHONDRIAL"/>
    <property type="match status" value="1"/>
</dbReference>
<feature type="transmembrane region" description="Helical" evidence="7">
    <location>
        <begin position="37"/>
        <end position="57"/>
    </location>
</feature>
<evidence type="ECO:0000259" key="9">
    <source>
        <dbReference type="PROSITE" id="PS50929"/>
    </source>
</evidence>
<comment type="subcellular location">
    <subcellularLocation>
        <location evidence="1">Membrane</location>
        <topology evidence="1">Multi-pass membrane protein</topology>
    </subcellularLocation>
</comment>
<dbReference type="PROSITE" id="PS50893">
    <property type="entry name" value="ABC_TRANSPORTER_2"/>
    <property type="match status" value="1"/>
</dbReference>
<feature type="transmembrane region" description="Helical" evidence="7">
    <location>
        <begin position="69"/>
        <end position="88"/>
    </location>
</feature>
<dbReference type="Pfam" id="PF00005">
    <property type="entry name" value="ABC_tran"/>
    <property type="match status" value="1"/>
</dbReference>
<reference evidence="10 11" key="1">
    <citation type="submission" date="2023-08" db="EMBL/GenBank/DDBJ databases">
        <title>A Necator americanus chromosomal reference genome.</title>
        <authorList>
            <person name="Ilik V."/>
            <person name="Petrzelkova K.J."/>
            <person name="Pardy F."/>
            <person name="Fuh T."/>
            <person name="Niatou-Singa F.S."/>
            <person name="Gouil Q."/>
            <person name="Baker L."/>
            <person name="Ritchie M.E."/>
            <person name="Jex A.R."/>
            <person name="Gazzola D."/>
            <person name="Li H."/>
            <person name="Toshio Fujiwara R."/>
            <person name="Zhan B."/>
            <person name="Aroian R.V."/>
            <person name="Pafco B."/>
            <person name="Schwarz E.M."/>
        </authorList>
    </citation>
    <scope>NUCLEOTIDE SEQUENCE [LARGE SCALE GENOMIC DNA]</scope>
    <source>
        <strain evidence="10 11">Aroian</strain>
        <tissue evidence="10">Whole animal</tissue>
    </source>
</reference>
<keyword evidence="4" id="KW-0067">ATP-binding</keyword>
<dbReference type="InterPro" id="IPR017871">
    <property type="entry name" value="ABC_transporter-like_CS"/>
</dbReference>
<dbReference type="EMBL" id="JAVFWL010000001">
    <property type="protein sequence ID" value="KAK6727493.1"/>
    <property type="molecule type" value="Genomic_DNA"/>
</dbReference>
<gene>
    <name evidence="10" type="primary">Necator_chrI.g1403</name>
    <name evidence="10" type="ORF">RB195_005277</name>
</gene>
<dbReference type="Gene3D" id="1.20.1560.10">
    <property type="entry name" value="ABC transporter type 1, transmembrane domain"/>
    <property type="match status" value="1"/>
</dbReference>
<evidence type="ECO:0000256" key="6">
    <source>
        <dbReference type="ARBA" id="ARBA00023136"/>
    </source>
</evidence>
<evidence type="ECO:0000259" key="8">
    <source>
        <dbReference type="PROSITE" id="PS50893"/>
    </source>
</evidence>
<dbReference type="InterPro" id="IPR027417">
    <property type="entry name" value="P-loop_NTPase"/>
</dbReference>
<keyword evidence="2 7" id="KW-0812">Transmembrane</keyword>
<evidence type="ECO:0000256" key="2">
    <source>
        <dbReference type="ARBA" id="ARBA00022692"/>
    </source>
</evidence>
<dbReference type="InterPro" id="IPR036640">
    <property type="entry name" value="ABC1_TM_sf"/>
</dbReference>
<dbReference type="InterPro" id="IPR003439">
    <property type="entry name" value="ABC_transporter-like_ATP-bd"/>
</dbReference>
<feature type="domain" description="ABC transporter" evidence="8">
    <location>
        <begin position="482"/>
        <end position="718"/>
    </location>
</feature>
<organism evidence="10 11">
    <name type="scientific">Necator americanus</name>
    <name type="common">Human hookworm</name>
    <dbReference type="NCBI Taxonomy" id="51031"/>
    <lineage>
        <taxon>Eukaryota</taxon>
        <taxon>Metazoa</taxon>
        <taxon>Ecdysozoa</taxon>
        <taxon>Nematoda</taxon>
        <taxon>Chromadorea</taxon>
        <taxon>Rhabditida</taxon>
        <taxon>Rhabditina</taxon>
        <taxon>Rhabditomorpha</taxon>
        <taxon>Strongyloidea</taxon>
        <taxon>Ancylostomatidae</taxon>
        <taxon>Bunostominae</taxon>
        <taxon>Necator</taxon>
    </lineage>
</organism>
<feature type="transmembrane region" description="Helical" evidence="7">
    <location>
        <begin position="164"/>
        <end position="180"/>
    </location>
</feature>
<dbReference type="InterPro" id="IPR003593">
    <property type="entry name" value="AAA+_ATPase"/>
</dbReference>
<proteinExistence type="predicted"/>
<evidence type="ECO:0008006" key="12">
    <source>
        <dbReference type="Google" id="ProtNLM"/>
    </source>
</evidence>
<dbReference type="Gene3D" id="3.40.50.300">
    <property type="entry name" value="P-loop containing nucleotide triphosphate hydrolases"/>
    <property type="match status" value="1"/>
</dbReference>
<dbReference type="CDD" id="cd03249">
    <property type="entry name" value="ABC_MTABC3_MDL1_MDL2"/>
    <property type="match status" value="1"/>
</dbReference>
<dbReference type="PANTHER" id="PTHR43394:SF19">
    <property type="entry name" value="ABC TRANSPORTER B FAMILY"/>
    <property type="match status" value="1"/>
</dbReference>
<dbReference type="PROSITE" id="PS50929">
    <property type="entry name" value="ABC_TM1F"/>
    <property type="match status" value="1"/>
</dbReference>
<protein>
    <recommendedName>
        <fullName evidence="12">ABC transporter, ATP-binding protein</fullName>
    </recommendedName>
</protein>
<keyword evidence="5 7" id="KW-1133">Transmembrane helix</keyword>
<comment type="caution">
    <text evidence="10">The sequence shown here is derived from an EMBL/GenBank/DDBJ whole genome shotgun (WGS) entry which is preliminary data.</text>
</comment>
<evidence type="ECO:0000256" key="5">
    <source>
        <dbReference type="ARBA" id="ARBA00022989"/>
    </source>
</evidence>
<keyword evidence="6 7" id="KW-0472">Membrane</keyword>
<evidence type="ECO:0000256" key="7">
    <source>
        <dbReference type="SAM" id="Phobius"/>
    </source>
</evidence>
<evidence type="ECO:0000313" key="10">
    <source>
        <dbReference type="EMBL" id="KAK6727493.1"/>
    </source>
</evidence>
<dbReference type="SMART" id="SM00382">
    <property type="entry name" value="AAA"/>
    <property type="match status" value="1"/>
</dbReference>